<feature type="transmembrane region" description="Helical" evidence="1">
    <location>
        <begin position="141"/>
        <end position="161"/>
    </location>
</feature>
<keyword evidence="1" id="KW-0812">Transmembrane</keyword>
<dbReference type="AlphaFoldDB" id="A0AAN7DFQ6"/>
<sequence length="444" mass="50038">MIGTPFLETTSPQKIVHLNALTILASAWLSFLSGIFNLLLIIESNKWIASRFDELKEENKNLQIASTSILFFLSVPVITSAYKTAKIIGWQVYKKIGSSIQLQHMYHTVQWFALWLKIDIYFEVVLLICTAIVTKRLVFQIICIVMVLLVSLSLIFSRIAITKESNWMMFVFLFLQMVLLACNTYSLIGLFEYSTVDLWFTGIVYEFASIICIITTIYLAIKCQINFGKGLKPYVFWIPFQGTKRFIEEPPHHAIEAGLLGIKRNEDRMPIDDEDDDCYYNDSSITETKKMYMMNHNDMPRRSLERVDHVPFNIKMERYAGNTKLDSIKLPASSTIQPVRVAMKPILKDTNTNITTAVIITSINSSKQPWRSEFTSPTPDTGSVSSSTVIESGTATTANSSNNSIIEPTVLGRVMQPIANSIVPEGLPMTATATTMTASSTLRP</sequence>
<dbReference type="GeneID" id="89954383"/>
<evidence type="ECO:0000313" key="3">
    <source>
        <dbReference type="Proteomes" id="UP001304243"/>
    </source>
</evidence>
<dbReference type="GO" id="GO:0005794">
    <property type="term" value="C:Golgi apparatus"/>
    <property type="evidence" value="ECO:0007669"/>
    <property type="project" value="TreeGrafter"/>
</dbReference>
<feature type="transmembrane region" description="Helical" evidence="1">
    <location>
        <begin position="20"/>
        <end position="42"/>
    </location>
</feature>
<keyword evidence="1" id="KW-1133">Transmembrane helix</keyword>
<accession>A0AAN7DFQ6</accession>
<feature type="transmembrane region" description="Helical" evidence="1">
    <location>
        <begin position="167"/>
        <end position="191"/>
    </location>
</feature>
<keyword evidence="3" id="KW-1185">Reference proteome</keyword>
<dbReference type="RefSeq" id="XP_064682410.1">
    <property type="nucleotide sequence ID" value="XM_064829908.1"/>
</dbReference>
<reference evidence="2 3" key="1">
    <citation type="submission" date="2022-11" db="EMBL/GenBank/DDBJ databases">
        <title>Mucor velutinosus strain NIH1002 WGS.</title>
        <authorList>
            <person name="Subramanian P."/>
            <person name="Mullikin J.C."/>
            <person name="Segre J.A."/>
            <person name="Zelazny A.M."/>
        </authorList>
    </citation>
    <scope>NUCLEOTIDE SEQUENCE [LARGE SCALE GENOMIC DNA]</scope>
    <source>
        <strain evidence="2 3">NIH1002</strain>
    </source>
</reference>
<protein>
    <submittedName>
        <fullName evidence="2">Uncharacterized protein</fullName>
    </submittedName>
</protein>
<dbReference type="InterPro" id="IPR040410">
    <property type="entry name" value="UPF0658_Golgi"/>
</dbReference>
<dbReference type="EMBL" id="JASEJX010000014">
    <property type="protein sequence ID" value="KAK4515744.1"/>
    <property type="molecule type" value="Genomic_DNA"/>
</dbReference>
<dbReference type="PANTHER" id="PTHR34391:SF1">
    <property type="entry name" value="UPF0658 GOLGI APPARATUS MEMBRANE PROTEIN C1952.10C-RELATED"/>
    <property type="match status" value="1"/>
</dbReference>
<gene>
    <name evidence="2" type="ORF">ATC70_010697</name>
</gene>
<comment type="caution">
    <text evidence="2">The sequence shown here is derived from an EMBL/GenBank/DDBJ whole genome shotgun (WGS) entry which is preliminary data.</text>
</comment>
<name>A0AAN7DFQ6_9FUNG</name>
<evidence type="ECO:0000256" key="1">
    <source>
        <dbReference type="SAM" id="Phobius"/>
    </source>
</evidence>
<keyword evidence="1" id="KW-0472">Membrane</keyword>
<proteinExistence type="predicted"/>
<dbReference type="PANTHER" id="PTHR34391">
    <property type="entry name" value="UPF0658 GOLGI APPARATUS MEMBRANE PROTEIN C1952.10C-RELATED"/>
    <property type="match status" value="1"/>
</dbReference>
<dbReference type="Proteomes" id="UP001304243">
    <property type="component" value="Unassembled WGS sequence"/>
</dbReference>
<feature type="transmembrane region" description="Helical" evidence="1">
    <location>
        <begin position="112"/>
        <end position="134"/>
    </location>
</feature>
<evidence type="ECO:0000313" key="2">
    <source>
        <dbReference type="EMBL" id="KAK4515744.1"/>
    </source>
</evidence>
<feature type="transmembrane region" description="Helical" evidence="1">
    <location>
        <begin position="198"/>
        <end position="221"/>
    </location>
</feature>
<organism evidence="2 3">
    <name type="scientific">Mucor velutinosus</name>
    <dbReference type="NCBI Taxonomy" id="708070"/>
    <lineage>
        <taxon>Eukaryota</taxon>
        <taxon>Fungi</taxon>
        <taxon>Fungi incertae sedis</taxon>
        <taxon>Mucoromycota</taxon>
        <taxon>Mucoromycotina</taxon>
        <taxon>Mucoromycetes</taxon>
        <taxon>Mucorales</taxon>
        <taxon>Mucorineae</taxon>
        <taxon>Mucoraceae</taxon>
        <taxon>Mucor</taxon>
    </lineage>
</organism>